<reference evidence="1" key="1">
    <citation type="submission" date="2019-04" db="EMBL/GenBank/DDBJ databases">
        <authorList>
            <person name="Melise S."/>
            <person name="Noan J."/>
            <person name="Okalmin O."/>
        </authorList>
    </citation>
    <scope>NUCLEOTIDE SEQUENCE</scope>
    <source>
        <strain evidence="1">FN9</strain>
    </source>
</reference>
<proteinExistence type="predicted"/>
<protein>
    <submittedName>
        <fullName evidence="1">Uncharacterized protein</fullName>
    </submittedName>
</protein>
<sequence>MTRHRQYIKHIDAAFRPATKTPSNPMHLKASERPELPGLRKPTTTRAPITTSATILKRSSQDHPPAFTTESDPIHINSLEWPELPKVSGSETPPTIRAPPTTWAPLTVLAPPKIRSPITIDAMERLAMEIRQQEHAGSTQIPDRTEIWLANLWGDCRRGTLLCTRHEIEGGEQIERVLCRGSEA</sequence>
<dbReference type="EMBL" id="CAAKMV010000111">
    <property type="protein sequence ID" value="VIO54973.1"/>
    <property type="molecule type" value="Genomic_DNA"/>
</dbReference>
<organism evidence="1">
    <name type="scientific">Gibberella zeae</name>
    <name type="common">Wheat head blight fungus</name>
    <name type="synonym">Fusarium graminearum</name>
    <dbReference type="NCBI Taxonomy" id="5518"/>
    <lineage>
        <taxon>Eukaryota</taxon>
        <taxon>Fungi</taxon>
        <taxon>Dikarya</taxon>
        <taxon>Ascomycota</taxon>
        <taxon>Pezizomycotina</taxon>
        <taxon>Sordariomycetes</taxon>
        <taxon>Hypocreomycetidae</taxon>
        <taxon>Hypocreales</taxon>
        <taxon>Nectriaceae</taxon>
        <taxon>Fusarium</taxon>
    </lineage>
</organism>
<dbReference type="AlphaFoldDB" id="A0A4U9FCZ2"/>
<gene>
    <name evidence="1" type="ORF">FUG_LOCUS145160</name>
</gene>
<name>A0A4U9FCZ2_GIBZA</name>
<evidence type="ECO:0000313" key="1">
    <source>
        <dbReference type="EMBL" id="VIO54973.1"/>
    </source>
</evidence>
<accession>A0A4U9FCZ2</accession>